<dbReference type="InterPro" id="IPR009602">
    <property type="entry name" value="CBAR/FAM92"/>
</dbReference>
<evidence type="ECO:0000256" key="1">
    <source>
        <dbReference type="SAM" id="MobiDB-lite"/>
    </source>
</evidence>
<accession>A0ABP1QB45</accession>
<keyword evidence="3" id="KW-1185">Reference proteome</keyword>
<dbReference type="EMBL" id="CAXLJM020000028">
    <property type="protein sequence ID" value="CAL8096444.1"/>
    <property type="molecule type" value="Genomic_DNA"/>
</dbReference>
<organism evidence="2 3">
    <name type="scientific">Orchesella dallaii</name>
    <dbReference type="NCBI Taxonomy" id="48710"/>
    <lineage>
        <taxon>Eukaryota</taxon>
        <taxon>Metazoa</taxon>
        <taxon>Ecdysozoa</taxon>
        <taxon>Arthropoda</taxon>
        <taxon>Hexapoda</taxon>
        <taxon>Collembola</taxon>
        <taxon>Entomobryomorpha</taxon>
        <taxon>Entomobryoidea</taxon>
        <taxon>Orchesellidae</taxon>
        <taxon>Orchesellinae</taxon>
        <taxon>Orchesella</taxon>
    </lineage>
</organism>
<dbReference type="PANTHER" id="PTHR21223:SF2">
    <property type="entry name" value="CBY1-INTERACTING BAR DOMAIN-CONTAINING PROTEIN HOMOLOG"/>
    <property type="match status" value="1"/>
</dbReference>
<feature type="region of interest" description="Disordered" evidence="1">
    <location>
        <begin position="249"/>
        <end position="288"/>
    </location>
</feature>
<reference evidence="2 3" key="1">
    <citation type="submission" date="2024-08" db="EMBL/GenBank/DDBJ databases">
        <authorList>
            <person name="Cucini C."/>
            <person name="Frati F."/>
        </authorList>
    </citation>
    <scope>NUCLEOTIDE SEQUENCE [LARGE SCALE GENOMIC DNA]</scope>
</reference>
<dbReference type="InterPro" id="IPR027267">
    <property type="entry name" value="AH/BAR_dom_sf"/>
</dbReference>
<evidence type="ECO:0000313" key="3">
    <source>
        <dbReference type="Proteomes" id="UP001642540"/>
    </source>
</evidence>
<evidence type="ECO:0008006" key="4">
    <source>
        <dbReference type="Google" id="ProtNLM"/>
    </source>
</evidence>
<evidence type="ECO:0000313" key="2">
    <source>
        <dbReference type="EMBL" id="CAL8096444.1"/>
    </source>
</evidence>
<dbReference type="Gene3D" id="1.20.1270.60">
    <property type="entry name" value="Arfaptin homology (AH) domain/BAR domain"/>
    <property type="match status" value="1"/>
</dbReference>
<name>A0ABP1QB45_9HEXA</name>
<gene>
    <name evidence="2" type="ORF">ODALV1_LOCUS9359</name>
</gene>
<dbReference type="Pfam" id="PF06730">
    <property type="entry name" value="FAM92"/>
    <property type="match status" value="1"/>
</dbReference>
<proteinExistence type="predicted"/>
<comment type="caution">
    <text evidence="2">The sequence shown here is derived from an EMBL/GenBank/DDBJ whole genome shotgun (WGS) entry which is preliminary data.</text>
</comment>
<feature type="compositionally biased region" description="Basic and acidic residues" evidence="1">
    <location>
        <begin position="357"/>
        <end position="377"/>
    </location>
</feature>
<dbReference type="Proteomes" id="UP001642540">
    <property type="component" value="Unassembled WGS sequence"/>
</dbReference>
<feature type="compositionally biased region" description="Basic and acidic residues" evidence="1">
    <location>
        <begin position="324"/>
        <end position="336"/>
    </location>
</feature>
<sequence>MAQDTFIRKPAPTDSGETQSQKYKKIFRRIGRFQEYLHEMCNLISNYTVKAAGLRDKNDEVAKCLAKYTKVEDVSTTSKLSMAIVSELVATVGDHQDLAVKRIETLVLPNMASYGRICKCLKADVLDAIAAKSRENIRRKRTKTLKKRTDDPKYKSVVIDAERELERASAETSRLCQLSQEQVIKFEHKRLMDLKESLGSFIKIQIATSAKSLELLSEAYKHIQSIDEDADLDILKNTLNIYDHVSKKKSGMLRRDKSQKSISKSSKNLCSAERKSKDKKQDSDCSTSESWHSDVIRRFEKVMSSNHLDSDHEKKRSKNSSQKHQNEHQYRTNIEDNSKIRKINLVEKSSGLSIHERRSVRKSDHHIEDYANEKMSRDTNNNEIREANQMNRASINNQEDDYDTDSYDPRQAIQIRSSGRRPTTPPRPVTVPTRMSSPEDLSRSYSEEIKFRKKGIKLARNADSSRTYYYSQSEEESARKALRQSTSMNNSAFTSSNGVKRVTFQSGFPRKDVNVCRTDFRVAKPCSDARRIPSDQYEIGRTEALTLHRPIKSSLKKYC</sequence>
<protein>
    <recommendedName>
        <fullName evidence="4">Protein FAM92A1</fullName>
    </recommendedName>
</protein>
<feature type="region of interest" description="Disordered" evidence="1">
    <location>
        <begin position="413"/>
        <end position="443"/>
    </location>
</feature>
<feature type="compositionally biased region" description="Basic and acidic residues" evidence="1">
    <location>
        <begin position="272"/>
        <end position="283"/>
    </location>
</feature>
<feature type="region of interest" description="Disordered" evidence="1">
    <location>
        <begin position="357"/>
        <end position="381"/>
    </location>
</feature>
<feature type="region of interest" description="Disordered" evidence="1">
    <location>
        <begin position="304"/>
        <end position="336"/>
    </location>
</feature>
<dbReference type="PANTHER" id="PTHR21223">
    <property type="entry name" value="CBY1-INTERACTING BAR DOMAIN-CONTAINING PROTEIN HOMOLOG"/>
    <property type="match status" value="1"/>
</dbReference>